<evidence type="ECO:0000313" key="2">
    <source>
        <dbReference type="EMBL" id="RPB20455.1"/>
    </source>
</evidence>
<protein>
    <submittedName>
        <fullName evidence="2">Uncharacterized protein</fullName>
    </submittedName>
</protein>
<proteinExistence type="predicted"/>
<evidence type="ECO:0000313" key="3">
    <source>
        <dbReference type="Proteomes" id="UP000267821"/>
    </source>
</evidence>
<accession>A0A3N4LR37</accession>
<feature type="non-terminal residue" evidence="2">
    <location>
        <position position="76"/>
    </location>
</feature>
<feature type="compositionally biased region" description="Pro residues" evidence="1">
    <location>
        <begin position="64"/>
        <end position="76"/>
    </location>
</feature>
<keyword evidence="3" id="KW-1185">Reference proteome</keyword>
<dbReference type="Proteomes" id="UP000267821">
    <property type="component" value="Unassembled WGS sequence"/>
</dbReference>
<dbReference type="EMBL" id="ML121571">
    <property type="protein sequence ID" value="RPB20455.1"/>
    <property type="molecule type" value="Genomic_DNA"/>
</dbReference>
<name>A0A3N4LR37_9PEZI</name>
<feature type="region of interest" description="Disordered" evidence="1">
    <location>
        <begin position="56"/>
        <end position="76"/>
    </location>
</feature>
<organism evidence="2 3">
    <name type="scientific">Terfezia boudieri ATCC MYA-4762</name>
    <dbReference type="NCBI Taxonomy" id="1051890"/>
    <lineage>
        <taxon>Eukaryota</taxon>
        <taxon>Fungi</taxon>
        <taxon>Dikarya</taxon>
        <taxon>Ascomycota</taxon>
        <taxon>Pezizomycotina</taxon>
        <taxon>Pezizomycetes</taxon>
        <taxon>Pezizales</taxon>
        <taxon>Pezizaceae</taxon>
        <taxon>Terfezia</taxon>
    </lineage>
</organism>
<dbReference type="InParanoid" id="A0A3N4LR37"/>
<evidence type="ECO:0000256" key="1">
    <source>
        <dbReference type="SAM" id="MobiDB-lite"/>
    </source>
</evidence>
<feature type="non-terminal residue" evidence="2">
    <location>
        <position position="1"/>
    </location>
</feature>
<reference evidence="2 3" key="1">
    <citation type="journal article" date="2018" name="Nat. Ecol. Evol.">
        <title>Pezizomycetes genomes reveal the molecular basis of ectomycorrhizal truffle lifestyle.</title>
        <authorList>
            <person name="Murat C."/>
            <person name="Payen T."/>
            <person name="Noel B."/>
            <person name="Kuo A."/>
            <person name="Morin E."/>
            <person name="Chen J."/>
            <person name="Kohler A."/>
            <person name="Krizsan K."/>
            <person name="Balestrini R."/>
            <person name="Da Silva C."/>
            <person name="Montanini B."/>
            <person name="Hainaut M."/>
            <person name="Levati E."/>
            <person name="Barry K.W."/>
            <person name="Belfiori B."/>
            <person name="Cichocki N."/>
            <person name="Clum A."/>
            <person name="Dockter R.B."/>
            <person name="Fauchery L."/>
            <person name="Guy J."/>
            <person name="Iotti M."/>
            <person name="Le Tacon F."/>
            <person name="Lindquist E.A."/>
            <person name="Lipzen A."/>
            <person name="Malagnac F."/>
            <person name="Mello A."/>
            <person name="Molinier V."/>
            <person name="Miyauchi S."/>
            <person name="Poulain J."/>
            <person name="Riccioni C."/>
            <person name="Rubini A."/>
            <person name="Sitrit Y."/>
            <person name="Splivallo R."/>
            <person name="Traeger S."/>
            <person name="Wang M."/>
            <person name="Zifcakova L."/>
            <person name="Wipf D."/>
            <person name="Zambonelli A."/>
            <person name="Paolocci F."/>
            <person name="Nowrousian M."/>
            <person name="Ottonello S."/>
            <person name="Baldrian P."/>
            <person name="Spatafora J.W."/>
            <person name="Henrissat B."/>
            <person name="Nagy L.G."/>
            <person name="Aury J.M."/>
            <person name="Wincker P."/>
            <person name="Grigoriev I.V."/>
            <person name="Bonfante P."/>
            <person name="Martin F.M."/>
        </authorList>
    </citation>
    <scope>NUCLEOTIDE SEQUENCE [LARGE SCALE GENOMIC DNA]</scope>
    <source>
        <strain evidence="2 3">ATCC MYA-4762</strain>
    </source>
</reference>
<gene>
    <name evidence="2" type="ORF">L211DRAFT_870646</name>
</gene>
<sequence length="76" mass="8373">TPLETYPIEQLPNVALYWFCFTGIAVRWSSYLGLITCGHDDHTDPVVLLNPQGSASPPYHAVPKTPPRIPPYPASP</sequence>
<dbReference type="AlphaFoldDB" id="A0A3N4LR37"/>